<keyword evidence="2" id="KW-0812">Transmembrane</keyword>
<dbReference type="AlphaFoldDB" id="A0AAV5TRE8"/>
<dbReference type="Proteomes" id="UP001432027">
    <property type="component" value="Unassembled WGS sequence"/>
</dbReference>
<dbReference type="EMBL" id="BTSX01000004">
    <property type="protein sequence ID" value="GMS96799.1"/>
    <property type="molecule type" value="Genomic_DNA"/>
</dbReference>
<name>A0AAV5TRE8_9BILA</name>
<proteinExistence type="predicted"/>
<gene>
    <name evidence="3" type="ORF">PENTCL1PPCAC_18974</name>
</gene>
<evidence type="ECO:0000256" key="2">
    <source>
        <dbReference type="SAM" id="Phobius"/>
    </source>
</evidence>
<accession>A0AAV5TRE8</accession>
<feature type="non-terminal residue" evidence="3">
    <location>
        <position position="1"/>
    </location>
</feature>
<evidence type="ECO:0000313" key="4">
    <source>
        <dbReference type="Proteomes" id="UP001432027"/>
    </source>
</evidence>
<keyword evidence="2" id="KW-1133">Transmembrane helix</keyword>
<feature type="transmembrane region" description="Helical" evidence="2">
    <location>
        <begin position="36"/>
        <end position="56"/>
    </location>
</feature>
<organism evidence="3 4">
    <name type="scientific">Pristionchus entomophagus</name>
    <dbReference type="NCBI Taxonomy" id="358040"/>
    <lineage>
        <taxon>Eukaryota</taxon>
        <taxon>Metazoa</taxon>
        <taxon>Ecdysozoa</taxon>
        <taxon>Nematoda</taxon>
        <taxon>Chromadorea</taxon>
        <taxon>Rhabditida</taxon>
        <taxon>Rhabditina</taxon>
        <taxon>Diplogasteromorpha</taxon>
        <taxon>Diplogasteroidea</taxon>
        <taxon>Neodiplogasteridae</taxon>
        <taxon>Pristionchus</taxon>
    </lineage>
</organism>
<keyword evidence="2" id="KW-0472">Membrane</keyword>
<evidence type="ECO:0000256" key="1">
    <source>
        <dbReference type="SAM" id="MobiDB-lite"/>
    </source>
</evidence>
<feature type="compositionally biased region" description="Basic residues" evidence="1">
    <location>
        <begin position="91"/>
        <end position="101"/>
    </location>
</feature>
<reference evidence="3" key="1">
    <citation type="submission" date="2023-10" db="EMBL/GenBank/DDBJ databases">
        <title>Genome assembly of Pristionchus species.</title>
        <authorList>
            <person name="Yoshida K."/>
            <person name="Sommer R.J."/>
        </authorList>
    </citation>
    <scope>NUCLEOTIDE SEQUENCE</scope>
    <source>
        <strain evidence="3">RS0144</strain>
    </source>
</reference>
<sequence>AFPSRRVVAPLSPLSSPSHTMPGAFTKTAVPVLDGLIILILPILTLLANGIIFITITHFAGKDLSRPATEVDLEALKDVIPDDNNASGRSVKTKKKGKSKKGGQSATSRKKSCGKNAMESAEAKTGKSTKGFTFTIPEKEDVGTLVAPVQA</sequence>
<evidence type="ECO:0000313" key="3">
    <source>
        <dbReference type="EMBL" id="GMS96799.1"/>
    </source>
</evidence>
<comment type="caution">
    <text evidence="3">The sequence shown here is derived from an EMBL/GenBank/DDBJ whole genome shotgun (WGS) entry which is preliminary data.</text>
</comment>
<keyword evidence="4" id="KW-1185">Reference proteome</keyword>
<feature type="region of interest" description="Disordered" evidence="1">
    <location>
        <begin position="79"/>
        <end position="132"/>
    </location>
</feature>
<protein>
    <submittedName>
        <fullName evidence="3">Uncharacterized protein</fullName>
    </submittedName>
</protein>